<sequence>VKPAAHLERPEVKAKLDWTRDLCRLKGWNYEVFTGSSTAKLRNIKALAVGRRPERLPEGLLYLAREAMSLTEVTLGEALARKPEICDRNSWRVAVSACVWSGYVTLDLGQPLSEMAVLSPSAGALT</sequence>
<dbReference type="Proteomes" id="UP000824151">
    <property type="component" value="Unassembled WGS sequence"/>
</dbReference>
<evidence type="ECO:0000313" key="1">
    <source>
        <dbReference type="EMBL" id="HIX00126.1"/>
    </source>
</evidence>
<accession>A0A9D1UTI9</accession>
<reference evidence="1" key="2">
    <citation type="submission" date="2021-04" db="EMBL/GenBank/DDBJ databases">
        <authorList>
            <person name="Gilroy R."/>
        </authorList>
    </citation>
    <scope>NUCLEOTIDE SEQUENCE</scope>
    <source>
        <strain evidence="1">ChiHejej3B27-3195</strain>
    </source>
</reference>
<dbReference type="AlphaFoldDB" id="A0A9D1UTI9"/>
<feature type="non-terminal residue" evidence="1">
    <location>
        <position position="1"/>
    </location>
</feature>
<protein>
    <submittedName>
        <fullName evidence="1">Uncharacterized protein</fullName>
    </submittedName>
</protein>
<comment type="caution">
    <text evidence="1">The sequence shown here is derived from an EMBL/GenBank/DDBJ whole genome shotgun (WGS) entry which is preliminary data.</text>
</comment>
<gene>
    <name evidence="1" type="ORF">H9871_08270</name>
</gene>
<evidence type="ECO:0000313" key="2">
    <source>
        <dbReference type="Proteomes" id="UP000824151"/>
    </source>
</evidence>
<reference evidence="1" key="1">
    <citation type="journal article" date="2021" name="PeerJ">
        <title>Extensive microbial diversity within the chicken gut microbiome revealed by metagenomics and culture.</title>
        <authorList>
            <person name="Gilroy R."/>
            <person name="Ravi A."/>
            <person name="Getino M."/>
            <person name="Pursley I."/>
            <person name="Horton D.L."/>
            <person name="Alikhan N.F."/>
            <person name="Baker D."/>
            <person name="Gharbi K."/>
            <person name="Hall N."/>
            <person name="Watson M."/>
            <person name="Adriaenssens E.M."/>
            <person name="Foster-Nyarko E."/>
            <person name="Jarju S."/>
            <person name="Secka A."/>
            <person name="Antonio M."/>
            <person name="Oren A."/>
            <person name="Chaudhuri R.R."/>
            <person name="La Ragione R."/>
            <person name="Hildebrand F."/>
            <person name="Pallen M.J."/>
        </authorList>
    </citation>
    <scope>NUCLEOTIDE SEQUENCE</scope>
    <source>
        <strain evidence="1">ChiHejej3B27-3195</strain>
    </source>
</reference>
<organism evidence="1 2">
    <name type="scientific">Candidatus Nesterenkonia stercoripullorum</name>
    <dbReference type="NCBI Taxonomy" id="2838701"/>
    <lineage>
        <taxon>Bacteria</taxon>
        <taxon>Bacillati</taxon>
        <taxon>Actinomycetota</taxon>
        <taxon>Actinomycetes</taxon>
        <taxon>Micrococcales</taxon>
        <taxon>Micrococcaceae</taxon>
        <taxon>Nesterenkonia</taxon>
    </lineage>
</organism>
<proteinExistence type="predicted"/>
<name>A0A9D1UTI9_9MICC</name>
<dbReference type="EMBL" id="DXGD01000307">
    <property type="protein sequence ID" value="HIX00126.1"/>
    <property type="molecule type" value="Genomic_DNA"/>
</dbReference>